<dbReference type="GO" id="GO:0016757">
    <property type="term" value="F:glycosyltransferase activity"/>
    <property type="evidence" value="ECO:0007669"/>
    <property type="project" value="UniProtKB-KW"/>
</dbReference>
<dbReference type="Gene3D" id="3.40.50.2000">
    <property type="entry name" value="Glycogen Phosphorylase B"/>
    <property type="match status" value="2"/>
</dbReference>
<feature type="domain" description="Glycosyltransferase subfamily 4-like N-terminal" evidence="4">
    <location>
        <begin position="6"/>
        <end position="162"/>
    </location>
</feature>
<evidence type="ECO:0000256" key="2">
    <source>
        <dbReference type="ARBA" id="ARBA00022679"/>
    </source>
</evidence>
<dbReference type="CAZy" id="GT4">
    <property type="family name" value="Glycosyltransferase Family 4"/>
</dbReference>
<dbReference type="eggNOG" id="COG0438">
    <property type="taxonomic scope" value="Bacteria"/>
</dbReference>
<evidence type="ECO:0000313" key="6">
    <source>
        <dbReference type="Proteomes" id="UP000006728"/>
    </source>
</evidence>
<dbReference type="AlphaFoldDB" id="A4FEI1"/>
<dbReference type="EMBL" id="AM420293">
    <property type="protein sequence ID" value="CAM02456.1"/>
    <property type="molecule type" value="Genomic_DNA"/>
</dbReference>
<dbReference type="STRING" id="405948.SACE_3180"/>
<dbReference type="Proteomes" id="UP000006728">
    <property type="component" value="Chromosome"/>
</dbReference>
<accession>A4FEI1</accession>
<organism evidence="5 6">
    <name type="scientific">Saccharopolyspora erythraea (strain ATCC 11635 / DSM 40517 / JCM 4748 / NBRC 13426 / NCIMB 8594 / NRRL 2338)</name>
    <dbReference type="NCBI Taxonomy" id="405948"/>
    <lineage>
        <taxon>Bacteria</taxon>
        <taxon>Bacillati</taxon>
        <taxon>Actinomycetota</taxon>
        <taxon>Actinomycetes</taxon>
        <taxon>Pseudonocardiales</taxon>
        <taxon>Pseudonocardiaceae</taxon>
        <taxon>Saccharopolyspora</taxon>
    </lineage>
</organism>
<protein>
    <submittedName>
        <fullName evidence="5">Glycosyl transferase, group 1</fullName>
    </submittedName>
</protein>
<sequence length="396" mass="43457">MPARYGGFETCVEEVGRRLVERGHDVTVYCRKAGAEPLAAGSHLGMRLVHLPALRRKTLETLSHTALSALHALIDPADVAIVFNSANAPLLPLLRMRRTPTITHVDGLEWKRAKWGRVGSRYYRTAEALAVRWSDALIADAVGIQDYYSDRFRTDTDYIPYGAPVLGEVGADRLAELDLLPHRYHLVVARFEPENHVHLAVEGYLRSSARHPLVVVGSAPYADEYTSRITRLAARNPNVRLLGGVWDQAQLDQLYANALTYIHGHSVGGTNPSLLRAMGAAAATSAFDVRFNREVLGSFGRFFTTAGDLAALCDDAEADPAATVRRGRDQVASLNRYTWDGVTDDYERLALRVVRAGGRERAAARRRAGGSGWKPWKARSVGAAVAATPPESEEVR</sequence>
<proteinExistence type="predicted"/>
<dbReference type="KEGG" id="sen:SACE_3180"/>
<dbReference type="InterPro" id="IPR028098">
    <property type="entry name" value="Glyco_trans_4-like_N"/>
</dbReference>
<evidence type="ECO:0000313" key="5">
    <source>
        <dbReference type="EMBL" id="CAM02456.1"/>
    </source>
</evidence>
<evidence type="ECO:0000256" key="3">
    <source>
        <dbReference type="SAM" id="MobiDB-lite"/>
    </source>
</evidence>
<dbReference type="Pfam" id="PF13579">
    <property type="entry name" value="Glyco_trans_4_4"/>
    <property type="match status" value="1"/>
</dbReference>
<keyword evidence="6" id="KW-1185">Reference proteome</keyword>
<feature type="region of interest" description="Disordered" evidence="3">
    <location>
        <begin position="364"/>
        <end position="396"/>
    </location>
</feature>
<dbReference type="HOGENOM" id="CLU_009583_3_0_11"/>
<evidence type="ECO:0000259" key="4">
    <source>
        <dbReference type="Pfam" id="PF13579"/>
    </source>
</evidence>
<gene>
    <name evidence="5" type="ordered locus">SACE_3180</name>
</gene>
<dbReference type="SUPFAM" id="SSF53756">
    <property type="entry name" value="UDP-Glycosyltransferase/glycogen phosphorylase"/>
    <property type="match status" value="1"/>
</dbReference>
<reference evidence="5 6" key="1">
    <citation type="journal article" date="2007" name="Nat. Biotechnol.">
        <title>Complete genome sequence of the erythromycin-producing bacterium Saccharopolyspora erythraea NRRL23338.</title>
        <authorList>
            <person name="Oliynyk M."/>
            <person name="Samborskyy M."/>
            <person name="Lester J.B."/>
            <person name="Mironenko T."/>
            <person name="Scott N."/>
            <person name="Dickens S."/>
            <person name="Haydock S.F."/>
            <person name="Leadlay P.F."/>
        </authorList>
    </citation>
    <scope>NUCLEOTIDE SEQUENCE [LARGE SCALE GENOMIC DNA]</scope>
    <source>
        <strain evidence="6">ATCC 11635 / DSM 40517 / JCM 4748 / NBRC 13426 / NCIMB 8594 / NRRL 2338</strain>
    </source>
</reference>
<name>A4FEI1_SACEN</name>
<keyword evidence="2 5" id="KW-0808">Transferase</keyword>
<keyword evidence="1" id="KW-0328">Glycosyltransferase</keyword>
<dbReference type="RefSeq" id="WP_009949058.1">
    <property type="nucleotide sequence ID" value="NC_009142.1"/>
</dbReference>
<evidence type="ECO:0000256" key="1">
    <source>
        <dbReference type="ARBA" id="ARBA00022676"/>
    </source>
</evidence>